<dbReference type="Proteomes" id="UP000004455">
    <property type="component" value="Unassembled WGS sequence"/>
</dbReference>
<accession>Q7PAD1</accession>
<protein>
    <recommendedName>
        <fullName evidence="3">Tetratricopeptide repeat family protein</fullName>
    </recommendedName>
</protein>
<proteinExistence type="predicted"/>
<dbReference type="HOGENOM" id="CLU_3011450_0_0_5"/>
<evidence type="ECO:0000313" key="1">
    <source>
        <dbReference type="EMBL" id="EAA25906.1"/>
    </source>
</evidence>
<keyword evidence="2" id="KW-1185">Reference proteome</keyword>
<reference evidence="1" key="1">
    <citation type="submission" date="2003-02" db="EMBL/GenBank/DDBJ databases">
        <authorList>
            <person name="Malek J.A."/>
            <person name="Eremeeva M.E."/>
            <person name="Dasch G.A."/>
        </authorList>
    </citation>
    <scope>NUCLEOTIDE SEQUENCE [LARGE SCALE GENOMIC DNA]</scope>
    <source>
        <strain evidence="1">246</strain>
    </source>
</reference>
<evidence type="ECO:0000313" key="2">
    <source>
        <dbReference type="Proteomes" id="UP000004455"/>
    </source>
</evidence>
<gene>
    <name evidence="1" type="ORF">rsib_orf692</name>
</gene>
<sequence>MDKCRKANLYQKMGYYNEYILCKFEESLKYYKKALKIDQELVHPSFIASSQYRSDL</sequence>
<evidence type="ECO:0008006" key="3">
    <source>
        <dbReference type="Google" id="ProtNLM"/>
    </source>
</evidence>
<dbReference type="EMBL" id="AABW01000001">
    <property type="protein sequence ID" value="EAA25906.1"/>
    <property type="molecule type" value="Genomic_DNA"/>
</dbReference>
<organism evidence="1 2">
    <name type="scientific">Rickettsia sibirica (strain ATCC VR-151 / 246)</name>
    <dbReference type="NCBI Taxonomy" id="272951"/>
    <lineage>
        <taxon>Bacteria</taxon>
        <taxon>Pseudomonadati</taxon>
        <taxon>Pseudomonadota</taxon>
        <taxon>Alphaproteobacteria</taxon>
        <taxon>Rickettsiales</taxon>
        <taxon>Rickettsiaceae</taxon>
        <taxon>Rickettsieae</taxon>
        <taxon>Rickettsia</taxon>
        <taxon>spotted fever group</taxon>
        <taxon>Rickettsia sibirica subgroup</taxon>
    </lineage>
</organism>
<dbReference type="AlphaFoldDB" id="Q7PAD1"/>
<name>Q7PAD1_RICS2</name>
<comment type="caution">
    <text evidence="1">The sequence shown here is derived from an EMBL/GenBank/DDBJ whole genome shotgun (WGS) entry which is preliminary data.</text>
</comment>